<dbReference type="AlphaFoldDB" id="A0A382NP95"/>
<name>A0A382NP95_9ZZZZ</name>
<dbReference type="SUPFAM" id="SSF53474">
    <property type="entry name" value="alpha/beta-Hydrolases"/>
    <property type="match status" value="1"/>
</dbReference>
<dbReference type="Gene3D" id="3.40.50.1820">
    <property type="entry name" value="alpha/beta hydrolase"/>
    <property type="match status" value="1"/>
</dbReference>
<protein>
    <recommendedName>
        <fullName evidence="2">AB hydrolase-1 domain-containing protein</fullName>
    </recommendedName>
</protein>
<dbReference type="InterPro" id="IPR029058">
    <property type="entry name" value="AB_hydrolase_fold"/>
</dbReference>
<proteinExistence type="predicted"/>
<dbReference type="EMBL" id="UINC01100952">
    <property type="protein sequence ID" value="SVC61401.1"/>
    <property type="molecule type" value="Genomic_DNA"/>
</dbReference>
<accession>A0A382NP95</accession>
<sequence>MRALIQLLLLFFPCFIVSCTNVPEAQVDVFDRVEHHYADSDGVRIHYVTVGEGPLVVMIHGFPDFWY</sequence>
<feature type="non-terminal residue" evidence="1">
    <location>
        <position position="67"/>
    </location>
</feature>
<organism evidence="1">
    <name type="scientific">marine metagenome</name>
    <dbReference type="NCBI Taxonomy" id="408172"/>
    <lineage>
        <taxon>unclassified sequences</taxon>
        <taxon>metagenomes</taxon>
        <taxon>ecological metagenomes</taxon>
    </lineage>
</organism>
<gene>
    <name evidence="1" type="ORF">METZ01_LOCUS314255</name>
</gene>
<evidence type="ECO:0008006" key="2">
    <source>
        <dbReference type="Google" id="ProtNLM"/>
    </source>
</evidence>
<evidence type="ECO:0000313" key="1">
    <source>
        <dbReference type="EMBL" id="SVC61401.1"/>
    </source>
</evidence>
<reference evidence="1" key="1">
    <citation type="submission" date="2018-05" db="EMBL/GenBank/DDBJ databases">
        <authorList>
            <person name="Lanie J.A."/>
            <person name="Ng W.-L."/>
            <person name="Kazmierczak K.M."/>
            <person name="Andrzejewski T.M."/>
            <person name="Davidsen T.M."/>
            <person name="Wayne K.J."/>
            <person name="Tettelin H."/>
            <person name="Glass J.I."/>
            <person name="Rusch D."/>
            <person name="Podicherti R."/>
            <person name="Tsui H.-C.T."/>
            <person name="Winkler M.E."/>
        </authorList>
    </citation>
    <scope>NUCLEOTIDE SEQUENCE</scope>
</reference>
<dbReference type="PROSITE" id="PS51257">
    <property type="entry name" value="PROKAR_LIPOPROTEIN"/>
    <property type="match status" value="1"/>
</dbReference>